<evidence type="ECO:0000313" key="3">
    <source>
        <dbReference type="Proteomes" id="UP000672526"/>
    </source>
</evidence>
<feature type="region of interest" description="Disordered" evidence="1">
    <location>
        <begin position="15"/>
        <end position="48"/>
    </location>
</feature>
<evidence type="ECO:0000256" key="1">
    <source>
        <dbReference type="SAM" id="MobiDB-lite"/>
    </source>
</evidence>
<organism evidence="2 3">
    <name type="scientific">Paraburkholderia haematera</name>
    <dbReference type="NCBI Taxonomy" id="2793077"/>
    <lineage>
        <taxon>Bacteria</taxon>
        <taxon>Pseudomonadati</taxon>
        <taxon>Pseudomonadota</taxon>
        <taxon>Betaproteobacteria</taxon>
        <taxon>Burkholderiales</taxon>
        <taxon>Burkholderiaceae</taxon>
        <taxon>Paraburkholderia</taxon>
    </lineage>
</organism>
<proteinExistence type="predicted"/>
<dbReference type="EMBL" id="CAJNBK010000004">
    <property type="protein sequence ID" value="CAE6731141.1"/>
    <property type="molecule type" value="Genomic_DNA"/>
</dbReference>
<comment type="caution">
    <text evidence="2">The sequence shown here is derived from an EMBL/GenBank/DDBJ whole genome shotgun (WGS) entry which is preliminary data.</text>
</comment>
<protein>
    <submittedName>
        <fullName evidence="2">Uncharacterized protein</fullName>
    </submittedName>
</protein>
<keyword evidence="3" id="KW-1185">Reference proteome</keyword>
<gene>
    <name evidence="2" type="ORF">R69888_02066</name>
</gene>
<accession>A0ABM8R3L4</accession>
<reference evidence="2 3" key="1">
    <citation type="submission" date="2021-02" db="EMBL/GenBank/DDBJ databases">
        <authorList>
            <person name="Vanwijnsberghe S."/>
        </authorList>
    </citation>
    <scope>NUCLEOTIDE SEQUENCE [LARGE SCALE GENOMIC DNA]</scope>
    <source>
        <strain evidence="2 3">LMG 31837</strain>
    </source>
</reference>
<feature type="compositionally biased region" description="Polar residues" evidence="1">
    <location>
        <begin position="30"/>
        <end position="42"/>
    </location>
</feature>
<sequence>MAPSAICVSSAALSNAHDSADMPSARRCASEQTGQQNLSANAPVNRHA</sequence>
<dbReference type="Proteomes" id="UP000672526">
    <property type="component" value="Unassembled WGS sequence"/>
</dbReference>
<name>A0ABM8R3L4_9BURK</name>
<evidence type="ECO:0000313" key="2">
    <source>
        <dbReference type="EMBL" id="CAE6731141.1"/>
    </source>
</evidence>